<proteinExistence type="predicted"/>
<comment type="caution">
    <text evidence="1">The sequence shown here is derived from an EMBL/GenBank/DDBJ whole genome shotgun (WGS) entry which is preliminary data.</text>
</comment>
<dbReference type="Gene3D" id="3.40.390.10">
    <property type="entry name" value="Collagenase (Catalytic Domain)"/>
    <property type="match status" value="1"/>
</dbReference>
<accession>A0ABQ6CXX8</accession>
<dbReference type="RefSeq" id="WP_284316467.1">
    <property type="nucleotide sequence ID" value="NZ_BSPC01000075.1"/>
</dbReference>
<dbReference type="EMBL" id="BSPC01000075">
    <property type="protein sequence ID" value="GLS23534.1"/>
    <property type="molecule type" value="Genomic_DNA"/>
</dbReference>
<evidence type="ECO:0000313" key="2">
    <source>
        <dbReference type="Proteomes" id="UP001156882"/>
    </source>
</evidence>
<keyword evidence="2" id="KW-1185">Reference proteome</keyword>
<organism evidence="1 2">
    <name type="scientific">Labrys miyagiensis</name>
    <dbReference type="NCBI Taxonomy" id="346912"/>
    <lineage>
        <taxon>Bacteria</taxon>
        <taxon>Pseudomonadati</taxon>
        <taxon>Pseudomonadota</taxon>
        <taxon>Alphaproteobacteria</taxon>
        <taxon>Hyphomicrobiales</taxon>
        <taxon>Xanthobacteraceae</taxon>
        <taxon>Labrys</taxon>
    </lineage>
</organism>
<reference evidence="2" key="1">
    <citation type="journal article" date="2019" name="Int. J. Syst. Evol. Microbiol.">
        <title>The Global Catalogue of Microorganisms (GCM) 10K type strain sequencing project: providing services to taxonomists for standard genome sequencing and annotation.</title>
        <authorList>
            <consortium name="The Broad Institute Genomics Platform"/>
            <consortium name="The Broad Institute Genome Sequencing Center for Infectious Disease"/>
            <person name="Wu L."/>
            <person name="Ma J."/>
        </authorList>
    </citation>
    <scope>NUCLEOTIDE SEQUENCE [LARGE SCALE GENOMIC DNA]</scope>
    <source>
        <strain evidence="2">NBRC 101365</strain>
    </source>
</reference>
<dbReference type="InterPro" id="IPR024079">
    <property type="entry name" value="MetalloPept_cat_dom_sf"/>
</dbReference>
<dbReference type="Proteomes" id="UP001156882">
    <property type="component" value="Unassembled WGS sequence"/>
</dbReference>
<dbReference type="SUPFAM" id="SSF55486">
    <property type="entry name" value="Metalloproteases ('zincins'), catalytic domain"/>
    <property type="match status" value="1"/>
</dbReference>
<evidence type="ECO:0000313" key="1">
    <source>
        <dbReference type="EMBL" id="GLS23534.1"/>
    </source>
</evidence>
<sequence length="393" mass="42624">MEEIVITGFTILKSVGAGGANDPDDIDTIQILLNGIKPVQGGAFPPLAVLDAADNINRAELARMIEAIRTFQELHFQFDDGRVDPEMRTIRKLRELFRQKPSPLEADVLYIDAVQPFDGFDSRASPPWTLVAMPRAKQLRVENLLPTDTIDVPDGSPYMVDRAGEIISLRGTNNGSSTLQITRAGQWMADLRVEVVTARSFSLCFLYVKGPGPNEGTSRQLGDAAGMLAGVNRVYGGQAGVTFTFGGEAEISAINGKAVDFRQRTFLIADSAPAGGQVQVFTWADLTAEAATRAGADCHAFFVKDVEHFPQSAKCTNCIGGTTMIGTGPAIIEDSASNTNRFVLLAHELGHFLGYPAEHKSPSESLMFPRIGAGMNQLRIFEEDFRKMTKVAK</sequence>
<protein>
    <submittedName>
        <fullName evidence="1">Uncharacterized protein</fullName>
    </submittedName>
</protein>
<gene>
    <name evidence="1" type="ORF">GCM10007874_65550</name>
</gene>
<name>A0ABQ6CXX8_9HYPH</name>